<dbReference type="PANTHER" id="PTHR22901:SF0">
    <property type="entry name" value="SIALATE O-ACETYLESTERASE"/>
    <property type="match status" value="1"/>
</dbReference>
<dbReference type="Proteomes" id="UP000032266">
    <property type="component" value="Chromosome"/>
</dbReference>
<dbReference type="Gene3D" id="3.40.50.1110">
    <property type="entry name" value="SGNH hydrolase"/>
    <property type="match status" value="2"/>
</dbReference>
<keyword evidence="2" id="KW-0732">Signal</keyword>
<evidence type="ECO:0000313" key="4">
    <source>
        <dbReference type="EMBL" id="AJQ94202.1"/>
    </source>
</evidence>
<dbReference type="OrthoDB" id="8612583at2"/>
<dbReference type="STRING" id="1445510.YC6258_02164"/>
<feature type="domain" description="Sialate O-acetylesterase" evidence="3">
    <location>
        <begin position="107"/>
        <end position="212"/>
    </location>
</feature>
<evidence type="ECO:0000313" key="5">
    <source>
        <dbReference type="Proteomes" id="UP000032266"/>
    </source>
</evidence>
<protein>
    <recommendedName>
        <fullName evidence="3">Sialate O-acetylesterase domain-containing protein</fullName>
    </recommendedName>
</protein>
<dbReference type="KEGG" id="gsn:YC6258_02164"/>
<dbReference type="Pfam" id="PF03629">
    <property type="entry name" value="SASA"/>
    <property type="match status" value="2"/>
</dbReference>
<gene>
    <name evidence="4" type="ORF">YC6258_02164</name>
</gene>
<feature type="domain" description="Sialate O-acetylesterase" evidence="3">
    <location>
        <begin position="409"/>
        <end position="521"/>
    </location>
</feature>
<dbReference type="AlphaFoldDB" id="A0A0C5VHR9"/>
<sequence length="640" mass="70053">MNKYFNAGAFAAAIGFSAFAAPAFAFEPASVFNDNMVLQRDEPLVFWGRGEPGEKFNLSFAGTTKKVKVGRDGTWQAKLKPLNAGGPYQLKLADGDNTKIVNNIMVGDVWLCSGQSNMAFRIKDATGDQPWGGEDAPERIRIMTVERDYDAASEAELAKKAEWQPATTANLAEFSAVCAYLGEEMEKELDVPVGLINSSWGGSQIEAWISAKELKKVGGFDNDLMLLSTFVDNPKLAQQQYADQWQIWWQQQTQPWKTPLTQTWFDVQEPANWQTWKGFEDFNGLVWYRNNFNLTEAEAKLGGKLSIGGIDEVDLTWLNGQIVGTEFGWGTERTYDVEPGVLKAGENLLMINITSTYGAGGLVGPADHIALTLSDGKRIALGEGWQASRVQESYGYPRNAPWQSINGLSGLYNSMIAPLKGLKIRGVAWYQGESNTGRAGEYADLMQALIRNWREDFGKNLPFVVVQLPGYGNTGASSAMESDWAQLRLGQWQAVANDKNAGLVIAIDQGDPADIHPKNKSIVGKRTADVTLALMGEKAAITDGIYPVKAETNDGDVVVTFDPAGETLQVKGSSKLNYVELCADSCKRVNATVLGGQLRVALSQMTNATRVRYCWADAPECHLYGQSGLPVSSFEIDIKP</sequence>
<dbReference type="EMBL" id="CP007142">
    <property type="protein sequence ID" value="AJQ94202.1"/>
    <property type="molecule type" value="Genomic_DNA"/>
</dbReference>
<evidence type="ECO:0000256" key="2">
    <source>
        <dbReference type="SAM" id="SignalP"/>
    </source>
</evidence>
<dbReference type="SUPFAM" id="SSF49785">
    <property type="entry name" value="Galactose-binding domain-like"/>
    <property type="match status" value="1"/>
</dbReference>
<dbReference type="GO" id="GO:0005975">
    <property type="term" value="P:carbohydrate metabolic process"/>
    <property type="evidence" value="ECO:0007669"/>
    <property type="project" value="TreeGrafter"/>
</dbReference>
<dbReference type="InterPro" id="IPR036514">
    <property type="entry name" value="SGNH_hydro_sf"/>
</dbReference>
<dbReference type="RefSeq" id="WP_052830191.1">
    <property type="nucleotide sequence ID" value="NZ_CP007142.1"/>
</dbReference>
<proteinExistence type="predicted"/>
<reference evidence="4" key="1">
    <citation type="submission" date="2014-01" db="EMBL/GenBank/DDBJ databases">
        <title>Full genme sequencing of cellulolytic bacterium Gynuella sunshinyii YC6258T gen. nov., sp. nov.</title>
        <authorList>
            <person name="Khan H."/>
            <person name="Chung E.J."/>
            <person name="Chung Y.R."/>
        </authorList>
    </citation>
    <scope>NUCLEOTIDE SEQUENCE [LARGE SCALE GENOMIC DNA]</scope>
    <source>
        <strain evidence="4">YC6258</strain>
    </source>
</reference>
<dbReference type="InterPro" id="IPR005181">
    <property type="entry name" value="SASA"/>
</dbReference>
<dbReference type="PANTHER" id="PTHR22901">
    <property type="entry name" value="SIALATE O-ACETYLESTERASE"/>
    <property type="match status" value="1"/>
</dbReference>
<keyword evidence="5" id="KW-1185">Reference proteome</keyword>
<evidence type="ECO:0000256" key="1">
    <source>
        <dbReference type="ARBA" id="ARBA00022801"/>
    </source>
</evidence>
<feature type="chain" id="PRO_5002194569" description="Sialate O-acetylesterase domain-containing protein" evidence="2">
    <location>
        <begin position="21"/>
        <end position="640"/>
    </location>
</feature>
<organism evidence="4 5">
    <name type="scientific">Gynuella sunshinyii YC6258</name>
    <dbReference type="NCBI Taxonomy" id="1445510"/>
    <lineage>
        <taxon>Bacteria</taxon>
        <taxon>Pseudomonadati</taxon>
        <taxon>Pseudomonadota</taxon>
        <taxon>Gammaproteobacteria</taxon>
        <taxon>Oceanospirillales</taxon>
        <taxon>Saccharospirillaceae</taxon>
        <taxon>Gynuella</taxon>
    </lineage>
</organism>
<accession>A0A0C5VHR9</accession>
<evidence type="ECO:0000259" key="3">
    <source>
        <dbReference type="Pfam" id="PF03629"/>
    </source>
</evidence>
<name>A0A0C5VHR9_9GAMM</name>
<dbReference type="GO" id="GO:0001681">
    <property type="term" value="F:sialate O-acetylesterase activity"/>
    <property type="evidence" value="ECO:0007669"/>
    <property type="project" value="InterPro"/>
</dbReference>
<feature type="signal peptide" evidence="2">
    <location>
        <begin position="1"/>
        <end position="20"/>
    </location>
</feature>
<dbReference type="InterPro" id="IPR008979">
    <property type="entry name" value="Galactose-bd-like_sf"/>
</dbReference>
<dbReference type="InterPro" id="IPR039329">
    <property type="entry name" value="SIAE"/>
</dbReference>
<dbReference type="SUPFAM" id="SSF52266">
    <property type="entry name" value="SGNH hydrolase"/>
    <property type="match status" value="1"/>
</dbReference>
<keyword evidence="1" id="KW-0378">Hydrolase</keyword>
<dbReference type="PATRIC" id="fig|1445510.3.peg.2123"/>
<dbReference type="HOGENOM" id="CLU_015150_2_0_6"/>